<gene>
    <name evidence="12" type="ORF">PGLA_10935</name>
</gene>
<feature type="domain" description="Type II secretion system protein GspF" evidence="11">
    <location>
        <begin position="68"/>
        <end position="191"/>
    </location>
</feature>
<feature type="transmembrane region" description="Helical" evidence="10">
    <location>
        <begin position="222"/>
        <end position="239"/>
    </location>
</feature>
<keyword evidence="8 10" id="KW-0472">Membrane</keyword>
<keyword evidence="4" id="KW-1003">Cell membrane</keyword>
<dbReference type="PRINTS" id="PR00812">
    <property type="entry name" value="BCTERIALGSPF"/>
</dbReference>
<evidence type="ECO:0000256" key="7">
    <source>
        <dbReference type="ARBA" id="ARBA00022989"/>
    </source>
</evidence>
<organism evidence="12 13">
    <name type="scientific">Paenibacillus glacialis</name>
    <dbReference type="NCBI Taxonomy" id="494026"/>
    <lineage>
        <taxon>Bacteria</taxon>
        <taxon>Bacillati</taxon>
        <taxon>Bacillota</taxon>
        <taxon>Bacilli</taxon>
        <taxon>Bacillales</taxon>
        <taxon>Paenibacillaceae</taxon>
        <taxon>Paenibacillus</taxon>
    </lineage>
</organism>
<keyword evidence="3 9" id="KW-0813">Transport</keyword>
<dbReference type="PANTHER" id="PTHR30012:SF0">
    <property type="entry name" value="TYPE II SECRETION SYSTEM PROTEIN F-RELATED"/>
    <property type="match status" value="1"/>
</dbReference>
<feature type="domain" description="Type II secretion system protein GspF" evidence="11">
    <location>
        <begin position="271"/>
        <end position="393"/>
    </location>
</feature>
<evidence type="ECO:0000256" key="9">
    <source>
        <dbReference type="RuleBase" id="RU003923"/>
    </source>
</evidence>
<dbReference type="InterPro" id="IPR042094">
    <property type="entry name" value="T2SS_GspF_sf"/>
</dbReference>
<dbReference type="Proteomes" id="UP000076967">
    <property type="component" value="Unassembled WGS sequence"/>
</dbReference>
<comment type="similarity">
    <text evidence="2 9">Belongs to the GSP F family.</text>
</comment>
<dbReference type="GO" id="GO:0005886">
    <property type="term" value="C:plasma membrane"/>
    <property type="evidence" value="ECO:0007669"/>
    <property type="project" value="UniProtKB-SubCell"/>
</dbReference>
<evidence type="ECO:0000313" key="12">
    <source>
        <dbReference type="EMBL" id="OAB42962.1"/>
    </source>
</evidence>
<dbReference type="InterPro" id="IPR003004">
    <property type="entry name" value="GspF/PilC"/>
</dbReference>
<dbReference type="STRING" id="494026.PGLA_10935"/>
<name>A0A168L6Z2_9BACL</name>
<dbReference type="PROSITE" id="PS00874">
    <property type="entry name" value="T2SP_F"/>
    <property type="match status" value="1"/>
</dbReference>
<evidence type="ECO:0000256" key="4">
    <source>
        <dbReference type="ARBA" id="ARBA00022475"/>
    </source>
</evidence>
<evidence type="ECO:0000256" key="6">
    <source>
        <dbReference type="ARBA" id="ARBA00022692"/>
    </source>
</evidence>
<evidence type="ECO:0000256" key="3">
    <source>
        <dbReference type="ARBA" id="ARBA00022448"/>
    </source>
</evidence>
<evidence type="ECO:0000313" key="13">
    <source>
        <dbReference type="Proteomes" id="UP000076967"/>
    </source>
</evidence>
<dbReference type="AlphaFoldDB" id="A0A168L6Z2"/>
<accession>A0A168L6Z2</accession>
<reference evidence="12 13" key="1">
    <citation type="submission" date="2016-03" db="EMBL/GenBank/DDBJ databases">
        <title>Draft genome sequence of Paenibacillus glacialis DSM 22343.</title>
        <authorList>
            <person name="Shin S.-K."/>
            <person name="Yi H."/>
        </authorList>
    </citation>
    <scope>NUCLEOTIDE SEQUENCE [LARGE SCALE GENOMIC DNA]</scope>
    <source>
        <strain evidence="12 13">DSM 22343</strain>
    </source>
</reference>
<dbReference type="Gene3D" id="1.20.81.30">
    <property type="entry name" value="Type II secretion system (T2SS), domain F"/>
    <property type="match status" value="2"/>
</dbReference>
<dbReference type="InterPro" id="IPR018076">
    <property type="entry name" value="T2SS_GspF_dom"/>
</dbReference>
<keyword evidence="6 9" id="KW-0812">Transmembrane</keyword>
<dbReference type="RefSeq" id="WP_068532452.1">
    <property type="nucleotide sequence ID" value="NZ_LVJH01000017.1"/>
</dbReference>
<comment type="caution">
    <text evidence="12">The sequence shown here is derived from an EMBL/GenBank/DDBJ whole genome shotgun (WGS) entry which is preliminary data.</text>
</comment>
<keyword evidence="5" id="KW-0997">Cell inner membrane</keyword>
<dbReference type="InterPro" id="IPR001992">
    <property type="entry name" value="T2SS_GspF/T4SS_PilC_CS"/>
</dbReference>
<protein>
    <submittedName>
        <fullName evidence="12">Type II secretion system protein F</fullName>
    </submittedName>
</protein>
<feature type="transmembrane region" description="Helical" evidence="10">
    <location>
        <begin position="374"/>
        <end position="398"/>
    </location>
</feature>
<evidence type="ECO:0000256" key="8">
    <source>
        <dbReference type="ARBA" id="ARBA00023136"/>
    </source>
</evidence>
<dbReference type="PANTHER" id="PTHR30012">
    <property type="entry name" value="GENERAL SECRETION PATHWAY PROTEIN"/>
    <property type="match status" value="1"/>
</dbReference>
<dbReference type="OrthoDB" id="9805682at2"/>
<proteinExistence type="inferred from homology"/>
<evidence type="ECO:0000256" key="2">
    <source>
        <dbReference type="ARBA" id="ARBA00005745"/>
    </source>
</evidence>
<dbReference type="FunFam" id="1.20.81.30:FF:000001">
    <property type="entry name" value="Type II secretion system protein F"/>
    <property type="match status" value="2"/>
</dbReference>
<evidence type="ECO:0000256" key="5">
    <source>
        <dbReference type="ARBA" id="ARBA00022519"/>
    </source>
</evidence>
<keyword evidence="13" id="KW-1185">Reference proteome</keyword>
<evidence type="ECO:0000256" key="1">
    <source>
        <dbReference type="ARBA" id="ARBA00004429"/>
    </source>
</evidence>
<dbReference type="Pfam" id="PF00482">
    <property type="entry name" value="T2SSF"/>
    <property type="match status" value="2"/>
</dbReference>
<evidence type="ECO:0000256" key="10">
    <source>
        <dbReference type="SAM" id="Phobius"/>
    </source>
</evidence>
<dbReference type="GO" id="GO:0009306">
    <property type="term" value="P:protein secretion"/>
    <property type="evidence" value="ECO:0007669"/>
    <property type="project" value="InterPro"/>
</dbReference>
<sequence>MPQFEYQVRTGTGKQIKGKLTAQDKSIAMEELRKRGLTVFSLIERKSSILSKDIYIGNPVKMIHFIIYCRQFATLIRAGVTLVDATRILAEQTESKPLMKALQGVYSSLLKGIAFSQAVQEHSKIFPALFVSMIRAGEESGDLEGTLERLAIFFEKQHNTREKVKSALMYPLTVGLLAIAAVVYLLWAIVPQFVTMFESMDAELPAITKLVLSLSKSIQGQWYFWVLGVIALLLSYQLYKRTDKGAYALDYLKLKMPVFGKLNQKSSIAQFARTFSSLYASSVPVLQSLAIVEDVAGNKVVGNTIRKAADSLRQGKPLSDPLKRAWVFPPLVTQMIAIGEETGSLDQMLAKVADFYEMDVENTVDRLKSLLEPLLIVFLAGVVGIIVAAIMLPMFSLYGNL</sequence>
<comment type="subcellular location">
    <subcellularLocation>
        <location evidence="1">Cell inner membrane</location>
        <topology evidence="1">Multi-pass membrane protein</topology>
    </subcellularLocation>
    <subcellularLocation>
        <location evidence="9">Cell membrane</location>
        <topology evidence="9">Multi-pass membrane protein</topology>
    </subcellularLocation>
</comment>
<evidence type="ECO:0000259" key="11">
    <source>
        <dbReference type="Pfam" id="PF00482"/>
    </source>
</evidence>
<dbReference type="EMBL" id="LVJH01000017">
    <property type="protein sequence ID" value="OAB42962.1"/>
    <property type="molecule type" value="Genomic_DNA"/>
</dbReference>
<keyword evidence="7 10" id="KW-1133">Transmembrane helix</keyword>
<feature type="transmembrane region" description="Helical" evidence="10">
    <location>
        <begin position="167"/>
        <end position="190"/>
    </location>
</feature>